<dbReference type="Gene3D" id="3.40.1440.60">
    <property type="entry name" value="PriA, 3(prime) DNA-binding domain"/>
    <property type="match status" value="1"/>
</dbReference>
<feature type="coiled-coil region" evidence="13">
    <location>
        <begin position="155"/>
        <end position="186"/>
    </location>
</feature>
<dbReference type="GO" id="GO:0003677">
    <property type="term" value="F:DNA binding"/>
    <property type="evidence" value="ECO:0007669"/>
    <property type="project" value="UniProtKB-UniRule"/>
</dbReference>
<feature type="binding site" evidence="12">
    <location>
        <position position="563"/>
    </location>
    <ligand>
        <name>Zn(2+)</name>
        <dbReference type="ChEBI" id="CHEBI:29105"/>
        <label>1</label>
    </ligand>
</feature>
<comment type="cofactor">
    <cofactor evidence="12">
        <name>Zn(2+)</name>
        <dbReference type="ChEBI" id="CHEBI:29105"/>
    </cofactor>
    <text evidence="12">Binds 2 zinc ions per subunit.</text>
</comment>
<feature type="binding site" evidence="12">
    <location>
        <position position="550"/>
    </location>
    <ligand>
        <name>Zn(2+)</name>
        <dbReference type="ChEBI" id="CHEBI:29105"/>
        <label>2</label>
    </ligand>
</feature>
<dbReference type="NCBIfam" id="TIGR00595">
    <property type="entry name" value="priA"/>
    <property type="match status" value="1"/>
</dbReference>
<comment type="similarity">
    <text evidence="12">Belongs to the helicase family. PriA subfamily.</text>
</comment>
<dbReference type="InterPro" id="IPR027417">
    <property type="entry name" value="P-loop_NTPase"/>
</dbReference>
<dbReference type="InterPro" id="IPR041222">
    <property type="entry name" value="PriA_3primeBD"/>
</dbReference>
<dbReference type="InterPro" id="IPR040498">
    <property type="entry name" value="PriA_CRR"/>
</dbReference>
<dbReference type="STRING" id="1424294.Gferi_01715"/>
<dbReference type="InterPro" id="IPR001650">
    <property type="entry name" value="Helicase_C-like"/>
</dbReference>
<dbReference type="PROSITE" id="PS51194">
    <property type="entry name" value="HELICASE_CTER"/>
    <property type="match status" value="1"/>
</dbReference>
<dbReference type="Pfam" id="PF18319">
    <property type="entry name" value="Zn_ribbon_PriA"/>
    <property type="match status" value="1"/>
</dbReference>
<dbReference type="InterPro" id="IPR005259">
    <property type="entry name" value="PriA"/>
</dbReference>
<feature type="domain" description="Helicase ATP-binding" evidence="14">
    <location>
        <begin position="295"/>
        <end position="461"/>
    </location>
</feature>
<feature type="binding site" evidence="12">
    <location>
        <position position="535"/>
    </location>
    <ligand>
        <name>Zn(2+)</name>
        <dbReference type="ChEBI" id="CHEBI:29105"/>
        <label>2</label>
    </ligand>
</feature>
<name>A0A1D8GBX3_9FIRM</name>
<dbReference type="EC" id="5.6.2.4" evidence="12"/>
<feature type="binding site" evidence="12">
    <location>
        <position position="553"/>
    </location>
    <ligand>
        <name>Zn(2+)</name>
        <dbReference type="ChEBI" id="CHEBI:29105"/>
        <label>2</label>
    </ligand>
</feature>
<evidence type="ECO:0000256" key="2">
    <source>
        <dbReference type="ARBA" id="ARBA00022705"/>
    </source>
</evidence>
<evidence type="ECO:0000256" key="11">
    <source>
        <dbReference type="ARBA" id="ARBA00048988"/>
    </source>
</evidence>
<dbReference type="Pfam" id="PF18074">
    <property type="entry name" value="PriA_C"/>
    <property type="match status" value="1"/>
</dbReference>
<keyword evidence="4 12" id="KW-0547">Nucleotide-binding</keyword>
<dbReference type="PROSITE" id="PS51192">
    <property type="entry name" value="HELICASE_ATP_BIND_1"/>
    <property type="match status" value="1"/>
</dbReference>
<dbReference type="Gene3D" id="3.40.50.300">
    <property type="entry name" value="P-loop containing nucleotide triphosphate hydrolases"/>
    <property type="match status" value="2"/>
</dbReference>
<gene>
    <name evidence="12" type="primary">priA</name>
    <name evidence="16" type="ORF">Gferi_01715</name>
</gene>
<evidence type="ECO:0000256" key="8">
    <source>
        <dbReference type="ARBA" id="ARBA00022840"/>
    </source>
</evidence>
<dbReference type="EMBL" id="CP017269">
    <property type="protein sequence ID" value="AOT68418.1"/>
    <property type="molecule type" value="Genomic_DNA"/>
</dbReference>
<comment type="catalytic activity">
    <reaction evidence="11 12">
        <text>ATP + H2O = ADP + phosphate + H(+)</text>
        <dbReference type="Rhea" id="RHEA:13065"/>
        <dbReference type="ChEBI" id="CHEBI:15377"/>
        <dbReference type="ChEBI" id="CHEBI:15378"/>
        <dbReference type="ChEBI" id="CHEBI:30616"/>
        <dbReference type="ChEBI" id="CHEBI:43474"/>
        <dbReference type="ChEBI" id="CHEBI:456216"/>
        <dbReference type="EC" id="5.6.2.4"/>
    </reaction>
</comment>
<dbReference type="HAMAP" id="MF_00983">
    <property type="entry name" value="PriA"/>
    <property type="match status" value="1"/>
</dbReference>
<dbReference type="InterPro" id="IPR014001">
    <property type="entry name" value="Helicase_ATP-bd"/>
</dbReference>
<dbReference type="GO" id="GO:0006270">
    <property type="term" value="P:DNA replication initiation"/>
    <property type="evidence" value="ECO:0007669"/>
    <property type="project" value="TreeGrafter"/>
</dbReference>
<dbReference type="GO" id="GO:0006302">
    <property type="term" value="P:double-strand break repair"/>
    <property type="evidence" value="ECO:0007669"/>
    <property type="project" value="InterPro"/>
</dbReference>
<dbReference type="PANTHER" id="PTHR30580">
    <property type="entry name" value="PRIMOSOMAL PROTEIN N"/>
    <property type="match status" value="1"/>
</dbReference>
<dbReference type="NCBIfam" id="NF004066">
    <property type="entry name" value="PRK05580.1-3"/>
    <property type="match status" value="1"/>
</dbReference>
<dbReference type="OrthoDB" id="9759544at2"/>
<dbReference type="GO" id="GO:0005524">
    <property type="term" value="F:ATP binding"/>
    <property type="evidence" value="ECO:0007669"/>
    <property type="project" value="UniProtKB-UniRule"/>
</dbReference>
<evidence type="ECO:0000256" key="12">
    <source>
        <dbReference type="HAMAP-Rule" id="MF_00983"/>
    </source>
</evidence>
<evidence type="ECO:0000256" key="13">
    <source>
        <dbReference type="SAM" id="Coils"/>
    </source>
</evidence>
<reference evidence="16 17" key="1">
    <citation type="submission" date="2016-09" db="EMBL/GenBank/DDBJ databases">
        <title>Genomic analysis reveals versatility of anaerobic energy metabolism of Geosporobacter ferrireducens IRF9 of phylum Firmicutes.</title>
        <authorList>
            <person name="Kim S.-J."/>
        </authorList>
    </citation>
    <scope>NUCLEOTIDE SEQUENCE [LARGE SCALE GENOMIC DNA]</scope>
    <source>
        <strain evidence="16 17">IRF9</strain>
    </source>
</reference>
<dbReference type="GO" id="GO:1990077">
    <property type="term" value="C:primosome complex"/>
    <property type="evidence" value="ECO:0007669"/>
    <property type="project" value="UniProtKB-UniRule"/>
</dbReference>
<keyword evidence="1 12" id="KW-0639">Primosome</keyword>
<keyword evidence="13" id="KW-0175">Coiled coil</keyword>
<organism evidence="16 17">
    <name type="scientific">Geosporobacter ferrireducens</name>
    <dbReference type="NCBI Taxonomy" id="1424294"/>
    <lineage>
        <taxon>Bacteria</taxon>
        <taxon>Bacillati</taxon>
        <taxon>Bacillota</taxon>
        <taxon>Clostridia</taxon>
        <taxon>Peptostreptococcales</taxon>
        <taxon>Thermotaleaceae</taxon>
        <taxon>Geosporobacter</taxon>
    </lineage>
</organism>
<protein>
    <recommendedName>
        <fullName evidence="12">Replication restart protein PriA</fullName>
    </recommendedName>
    <alternativeName>
        <fullName evidence="12">ATP-dependent DNA helicase PriA</fullName>
        <ecNumber evidence="12">5.6.2.4</ecNumber>
    </alternativeName>
    <alternativeName>
        <fullName evidence="12">DNA 3'-5' helicase PriA</fullName>
    </alternativeName>
</protein>
<keyword evidence="7 12" id="KW-0862">Zinc</keyword>
<keyword evidence="10 12" id="KW-0413">Isomerase</keyword>
<evidence type="ECO:0000313" key="16">
    <source>
        <dbReference type="EMBL" id="AOT68418.1"/>
    </source>
</evidence>
<dbReference type="SMART" id="SM00490">
    <property type="entry name" value="HELICc"/>
    <property type="match status" value="1"/>
</dbReference>
<keyword evidence="5 12" id="KW-0378">Hydrolase</keyword>
<evidence type="ECO:0000256" key="4">
    <source>
        <dbReference type="ARBA" id="ARBA00022741"/>
    </source>
</evidence>
<feature type="binding site" evidence="12">
    <location>
        <position position="523"/>
    </location>
    <ligand>
        <name>Zn(2+)</name>
        <dbReference type="ChEBI" id="CHEBI:29105"/>
        <label>1</label>
    </ligand>
</feature>
<dbReference type="GO" id="GO:0016887">
    <property type="term" value="F:ATP hydrolysis activity"/>
    <property type="evidence" value="ECO:0007669"/>
    <property type="project" value="RHEA"/>
</dbReference>
<evidence type="ECO:0000256" key="6">
    <source>
        <dbReference type="ARBA" id="ARBA00022806"/>
    </source>
</evidence>
<dbReference type="GO" id="GO:0043138">
    <property type="term" value="F:3'-5' DNA helicase activity"/>
    <property type="evidence" value="ECO:0007669"/>
    <property type="project" value="UniProtKB-EC"/>
</dbReference>
<feature type="domain" description="Helicase C-terminal" evidence="15">
    <location>
        <begin position="558"/>
        <end position="712"/>
    </location>
</feature>
<dbReference type="Pfam" id="PF17764">
    <property type="entry name" value="PriA_3primeBD"/>
    <property type="match status" value="1"/>
</dbReference>
<comment type="catalytic activity">
    <reaction evidence="12">
        <text>Couples ATP hydrolysis with the unwinding of duplex DNA by translocating in the 3'-5' direction.</text>
        <dbReference type="EC" id="5.6.2.4"/>
    </reaction>
</comment>
<dbReference type="Pfam" id="PF00271">
    <property type="entry name" value="Helicase_C"/>
    <property type="match status" value="1"/>
</dbReference>
<dbReference type="InterPro" id="IPR042115">
    <property type="entry name" value="PriA_3primeBD_sf"/>
</dbReference>
<evidence type="ECO:0000256" key="10">
    <source>
        <dbReference type="ARBA" id="ARBA00023235"/>
    </source>
</evidence>
<evidence type="ECO:0000313" key="17">
    <source>
        <dbReference type="Proteomes" id="UP000095743"/>
    </source>
</evidence>
<dbReference type="GO" id="GO:0006310">
    <property type="term" value="P:DNA recombination"/>
    <property type="evidence" value="ECO:0007669"/>
    <property type="project" value="InterPro"/>
</dbReference>
<dbReference type="InterPro" id="IPR011545">
    <property type="entry name" value="DEAD/DEAH_box_helicase_dom"/>
</dbReference>
<keyword evidence="2 12" id="KW-0235">DNA replication</keyword>
<dbReference type="FunFam" id="3.40.50.300:FF:000489">
    <property type="entry name" value="Primosome assembly protein PriA"/>
    <property type="match status" value="1"/>
</dbReference>
<feature type="binding site" evidence="12">
    <location>
        <position position="532"/>
    </location>
    <ligand>
        <name>Zn(2+)</name>
        <dbReference type="ChEBI" id="CHEBI:29105"/>
        <label>2</label>
    </ligand>
</feature>
<feature type="binding site" evidence="12">
    <location>
        <position position="566"/>
    </location>
    <ligand>
        <name>Zn(2+)</name>
        <dbReference type="ChEBI" id="CHEBI:29105"/>
        <label>1</label>
    </ligand>
</feature>
<evidence type="ECO:0000256" key="9">
    <source>
        <dbReference type="ARBA" id="ARBA00023125"/>
    </source>
</evidence>
<keyword evidence="17" id="KW-1185">Reference proteome</keyword>
<dbReference type="CDD" id="cd17929">
    <property type="entry name" value="DEXHc_priA"/>
    <property type="match status" value="1"/>
</dbReference>
<dbReference type="InterPro" id="IPR041236">
    <property type="entry name" value="PriA_C"/>
</dbReference>
<evidence type="ECO:0000256" key="3">
    <source>
        <dbReference type="ARBA" id="ARBA00022723"/>
    </source>
</evidence>
<dbReference type="SUPFAM" id="SSF52540">
    <property type="entry name" value="P-loop containing nucleoside triphosphate hydrolases"/>
    <property type="match status" value="1"/>
</dbReference>
<dbReference type="PANTHER" id="PTHR30580:SF0">
    <property type="entry name" value="PRIMOSOMAL PROTEIN N"/>
    <property type="match status" value="1"/>
</dbReference>
<keyword evidence="9 12" id="KW-0238">DNA-binding</keyword>
<dbReference type="GO" id="GO:0006269">
    <property type="term" value="P:DNA replication, synthesis of primer"/>
    <property type="evidence" value="ECO:0007669"/>
    <property type="project" value="UniProtKB-KW"/>
</dbReference>
<dbReference type="KEGG" id="gfe:Gferi_01715"/>
<comment type="function">
    <text evidence="12">Initiates the restart of stalled replication forks, which reloads the replicative helicase on sites other than the origin of replication. Recognizes and binds to abandoned replication forks and remodels them to uncover a helicase loading site. Promotes assembly of the primosome at these replication forks.</text>
</comment>
<keyword evidence="8 12" id="KW-0067">ATP-binding</keyword>
<comment type="subunit">
    <text evidence="12">Component of the replication restart primosome.</text>
</comment>
<accession>A0A1D8GBX3</accession>
<evidence type="ECO:0000256" key="7">
    <source>
        <dbReference type="ARBA" id="ARBA00022833"/>
    </source>
</evidence>
<dbReference type="RefSeq" id="WP_069973971.1">
    <property type="nucleotide sequence ID" value="NZ_CP017269.1"/>
</dbReference>
<evidence type="ECO:0000256" key="5">
    <source>
        <dbReference type="ARBA" id="ARBA00022801"/>
    </source>
</evidence>
<evidence type="ECO:0000259" key="14">
    <source>
        <dbReference type="PROSITE" id="PS51192"/>
    </source>
</evidence>
<dbReference type="AlphaFoldDB" id="A0A1D8GBX3"/>
<dbReference type="GO" id="GO:0008270">
    <property type="term" value="F:zinc ion binding"/>
    <property type="evidence" value="ECO:0007669"/>
    <property type="project" value="UniProtKB-UniRule"/>
</dbReference>
<dbReference type="Pfam" id="PF00270">
    <property type="entry name" value="DEAD"/>
    <property type="match status" value="1"/>
</dbReference>
<keyword evidence="6 12" id="KW-0347">Helicase</keyword>
<evidence type="ECO:0000256" key="1">
    <source>
        <dbReference type="ARBA" id="ARBA00022515"/>
    </source>
</evidence>
<dbReference type="Proteomes" id="UP000095743">
    <property type="component" value="Chromosome"/>
</dbReference>
<dbReference type="SMART" id="SM00487">
    <property type="entry name" value="DEXDc"/>
    <property type="match status" value="1"/>
</dbReference>
<proteinExistence type="inferred from homology"/>
<evidence type="ECO:0000259" key="15">
    <source>
        <dbReference type="PROSITE" id="PS51194"/>
    </source>
</evidence>
<keyword evidence="3 12" id="KW-0479">Metal-binding</keyword>
<dbReference type="CDD" id="cd18804">
    <property type="entry name" value="SF2_C_priA"/>
    <property type="match status" value="1"/>
</dbReference>
<feature type="binding site" evidence="12">
    <location>
        <position position="526"/>
    </location>
    <ligand>
        <name>Zn(2+)</name>
        <dbReference type="ChEBI" id="CHEBI:29105"/>
        <label>1</label>
    </ligand>
</feature>
<sequence>MKQGHFAEIYINQKSNHTDRAFTYQISADLVERIHVGSRVMVPFGRGNNLIEGYVVQLRSYAEIDQAHIKTVQAVVEEEYALNQELIDLAQWMKEQYLCRFIDAVQCILPTGSTLKRERVYSLARELNIHTAIESVTEKQQAILRLLDQYGSMNESQLQSKLEGAVKELNKLLRKKMIRVEELFKKDVNTIKEKMIRLPENKSYEEILGCIAKTAVKQKSILAYLMQNGPTSWPILKKAVGVSTAILKGLEEKGLVNVLEIEKRRNPYKNLQVASNQPYKLTNEQEQAMETIMPFLNHKQNRMFLLHGITGSGKTEIYLQLIEILMKQDRDAILLVPEISLTTQMIERFHARFGDQIAVLHSRLSLGERFDEWKRIYNGEVKIAIGARSAVFAPFRNLGMIIIDEEHEHSYKSDYSPKYHAVEVAEVRCRANNALLILGSATPSVESYNKSITGEYQLIQMVSRYNFNPLPKVSVIDMREELQRGNKSIFSEMLYNEIRENLKRKEQTILFLNRRGYSTFISCRKCGFVVKCPQCEIALTYHKNIHHLTCHYCGQTQKPPTTCLSCGSKYIKYFGVGTEQIEKVAKDYFPSAVVARLDLDTTTRKGSMERILKDYSAGRIDLLIGTQMIAKGLDFPNVTLVGIIAADTSLNLPDFRASEKTFQLITQVSGRAGRGERPGRVVVQTYEPNHFAIRHATNSNYLSFYEQEIKLRREFFYPPFSSLINIIFSGDDEGEVIRAAQEYTGSLKNYLHKEGIDPAQTVYGPAPAHLAKIRQNFRWQLIIKSKSVDQSRLTGIINSIRMENKMQDIMRRIIISIDINPYSML</sequence>